<dbReference type="InterPro" id="IPR051011">
    <property type="entry name" value="Metal_resp_trans_reg"/>
</dbReference>
<name>A0ABY2QJA8_9SPHN</name>
<dbReference type="Gene3D" id="1.10.10.10">
    <property type="entry name" value="Winged helix-like DNA-binding domain superfamily/Winged helix DNA-binding domain"/>
    <property type="match status" value="1"/>
</dbReference>
<comment type="caution">
    <text evidence="5">The sequence shown here is derived from an EMBL/GenBank/DDBJ whole genome shotgun (WGS) entry which is preliminary data.</text>
</comment>
<dbReference type="InterPro" id="IPR011991">
    <property type="entry name" value="ArsR-like_HTH"/>
</dbReference>
<organism evidence="5 6">
    <name type="scientific">Sphingomonas olei</name>
    <dbReference type="NCBI Taxonomy" id="1886787"/>
    <lineage>
        <taxon>Bacteria</taxon>
        <taxon>Pseudomonadati</taxon>
        <taxon>Pseudomonadota</taxon>
        <taxon>Alphaproteobacteria</taxon>
        <taxon>Sphingomonadales</taxon>
        <taxon>Sphingomonadaceae</taxon>
        <taxon>Sphingomonas</taxon>
    </lineage>
</organism>
<dbReference type="InterPro" id="IPR036390">
    <property type="entry name" value="WH_DNA-bd_sf"/>
</dbReference>
<dbReference type="NCBIfam" id="NF033788">
    <property type="entry name" value="HTH_metalloreg"/>
    <property type="match status" value="1"/>
</dbReference>
<reference evidence="5 6" key="1">
    <citation type="submission" date="2019-04" db="EMBL/GenBank/DDBJ databases">
        <title>Microbes associate with the intestines of laboratory mice.</title>
        <authorList>
            <person name="Navarre W."/>
            <person name="Wong E."/>
            <person name="Huang K.C."/>
            <person name="Tropini C."/>
            <person name="Ng K."/>
            <person name="Yu B."/>
        </authorList>
    </citation>
    <scope>NUCLEOTIDE SEQUENCE [LARGE SCALE GENOMIC DNA]</scope>
    <source>
        <strain evidence="5 6">NM83_B4-11</strain>
    </source>
</reference>
<dbReference type="CDD" id="cd00090">
    <property type="entry name" value="HTH_ARSR"/>
    <property type="match status" value="1"/>
</dbReference>
<evidence type="ECO:0000313" key="6">
    <source>
        <dbReference type="Proteomes" id="UP000308038"/>
    </source>
</evidence>
<keyword evidence="2" id="KW-0238">DNA-binding</keyword>
<evidence type="ECO:0000256" key="1">
    <source>
        <dbReference type="ARBA" id="ARBA00023015"/>
    </source>
</evidence>
<sequence length="110" mass="12396">MEKQMLKPPMDLATFEEKAGQVADTLKAIGNPRRLMLLCKLVEHGEVTVTTLAREVGLSQSACSQHLAKMRDEGLVAFRRESQTLWYAIADPRVETLLATLYQLYCKDVD</sequence>
<dbReference type="InterPro" id="IPR036388">
    <property type="entry name" value="WH-like_DNA-bd_sf"/>
</dbReference>
<evidence type="ECO:0000256" key="3">
    <source>
        <dbReference type="ARBA" id="ARBA00023163"/>
    </source>
</evidence>
<dbReference type="EMBL" id="SSTI01000004">
    <property type="protein sequence ID" value="THG40635.1"/>
    <property type="molecule type" value="Genomic_DNA"/>
</dbReference>
<dbReference type="SUPFAM" id="SSF46785">
    <property type="entry name" value="Winged helix' DNA-binding domain"/>
    <property type="match status" value="1"/>
</dbReference>
<gene>
    <name evidence="5" type="ORF">E5988_07445</name>
</gene>
<keyword evidence="1" id="KW-0805">Transcription regulation</keyword>
<dbReference type="Proteomes" id="UP000308038">
    <property type="component" value="Unassembled WGS sequence"/>
</dbReference>
<dbReference type="PANTHER" id="PTHR43132">
    <property type="entry name" value="ARSENICAL RESISTANCE OPERON REPRESSOR ARSR-RELATED"/>
    <property type="match status" value="1"/>
</dbReference>
<evidence type="ECO:0000256" key="2">
    <source>
        <dbReference type="ARBA" id="ARBA00023125"/>
    </source>
</evidence>
<dbReference type="PROSITE" id="PS50987">
    <property type="entry name" value="HTH_ARSR_2"/>
    <property type="match status" value="1"/>
</dbReference>
<dbReference type="PRINTS" id="PR00778">
    <property type="entry name" value="HTHARSR"/>
</dbReference>
<dbReference type="InterPro" id="IPR001845">
    <property type="entry name" value="HTH_ArsR_DNA-bd_dom"/>
</dbReference>
<feature type="domain" description="HTH arsR-type" evidence="4">
    <location>
        <begin position="14"/>
        <end position="109"/>
    </location>
</feature>
<evidence type="ECO:0000259" key="4">
    <source>
        <dbReference type="PROSITE" id="PS50987"/>
    </source>
</evidence>
<evidence type="ECO:0000313" key="5">
    <source>
        <dbReference type="EMBL" id="THG40635.1"/>
    </source>
</evidence>
<dbReference type="Pfam" id="PF01022">
    <property type="entry name" value="HTH_5"/>
    <property type="match status" value="1"/>
</dbReference>
<proteinExistence type="predicted"/>
<keyword evidence="6" id="KW-1185">Reference proteome</keyword>
<protein>
    <submittedName>
        <fullName evidence="5">Metalloregulator ArsR/SmtB family transcription factor</fullName>
    </submittedName>
</protein>
<keyword evidence="3" id="KW-0804">Transcription</keyword>
<accession>A0ABY2QJA8</accession>
<dbReference type="PANTHER" id="PTHR43132:SF2">
    <property type="entry name" value="ARSENICAL RESISTANCE OPERON REPRESSOR ARSR-RELATED"/>
    <property type="match status" value="1"/>
</dbReference>
<dbReference type="SMART" id="SM00418">
    <property type="entry name" value="HTH_ARSR"/>
    <property type="match status" value="1"/>
</dbReference>